<keyword evidence="1" id="KW-0732">Signal</keyword>
<evidence type="ECO:0000313" key="2">
    <source>
        <dbReference type="EMBL" id="OCF29565.1"/>
    </source>
</evidence>
<name>A0A1B9GEX9_9TREE</name>
<dbReference type="VEuPathDB" id="FungiDB:I302_01073"/>
<dbReference type="AlphaFoldDB" id="A0A1B9GEX9"/>
<feature type="signal peptide" evidence="1">
    <location>
        <begin position="1"/>
        <end position="21"/>
    </location>
</feature>
<sequence>MQVSIIFTLTSLIFSSSLTVALPIAQQEVEVTPPALPNAGVDDTVQAQGFGNPGGAPAW</sequence>
<proteinExistence type="predicted"/>
<reference evidence="2" key="2">
    <citation type="submission" date="2014-01" db="EMBL/GenBank/DDBJ databases">
        <title>Evolution of pathogenesis and genome organization in the Tremellales.</title>
        <authorList>
            <person name="Cuomo C."/>
            <person name="Litvintseva A."/>
            <person name="Heitman J."/>
            <person name="Chen Y."/>
            <person name="Sun S."/>
            <person name="Springer D."/>
            <person name="Dromer F."/>
            <person name="Young S."/>
            <person name="Zeng Q."/>
            <person name="Chapman S."/>
            <person name="Gujja S."/>
            <person name="Saif S."/>
            <person name="Birren B."/>
        </authorList>
    </citation>
    <scope>NUCLEOTIDE SEQUENCE</scope>
    <source>
        <strain evidence="2">CBS 10118</strain>
    </source>
</reference>
<dbReference type="EMBL" id="KI894018">
    <property type="protein sequence ID" value="OCF29565.1"/>
    <property type="molecule type" value="Genomic_DNA"/>
</dbReference>
<protein>
    <submittedName>
        <fullName evidence="2">Uncharacterized protein</fullName>
    </submittedName>
</protein>
<feature type="chain" id="PRO_5008627055" evidence="1">
    <location>
        <begin position="22"/>
        <end position="59"/>
    </location>
</feature>
<evidence type="ECO:0000256" key="1">
    <source>
        <dbReference type="SAM" id="SignalP"/>
    </source>
</evidence>
<reference evidence="2" key="1">
    <citation type="submission" date="2013-07" db="EMBL/GenBank/DDBJ databases">
        <title>The Genome Sequence of Cryptococcus bestiolae CBS10118.</title>
        <authorList>
            <consortium name="The Broad Institute Genome Sequencing Platform"/>
            <person name="Cuomo C."/>
            <person name="Litvintseva A."/>
            <person name="Chen Y."/>
            <person name="Heitman J."/>
            <person name="Sun S."/>
            <person name="Springer D."/>
            <person name="Dromer F."/>
            <person name="Young S.K."/>
            <person name="Zeng Q."/>
            <person name="Gargeya S."/>
            <person name="Fitzgerald M."/>
            <person name="Abouelleil A."/>
            <person name="Alvarado L."/>
            <person name="Berlin A.M."/>
            <person name="Chapman S.B."/>
            <person name="Dewar J."/>
            <person name="Goldberg J."/>
            <person name="Griggs A."/>
            <person name="Gujja S."/>
            <person name="Hansen M."/>
            <person name="Howarth C."/>
            <person name="Imamovic A."/>
            <person name="Larimer J."/>
            <person name="McCowan C."/>
            <person name="Murphy C."/>
            <person name="Pearson M."/>
            <person name="Priest M."/>
            <person name="Roberts A."/>
            <person name="Saif S."/>
            <person name="Shea T."/>
            <person name="Sykes S."/>
            <person name="Wortman J."/>
            <person name="Nusbaum C."/>
            <person name="Birren B."/>
        </authorList>
    </citation>
    <scope>NUCLEOTIDE SEQUENCE [LARGE SCALE GENOMIC DNA]</scope>
    <source>
        <strain evidence="2">CBS 10118</strain>
    </source>
</reference>
<accession>A0A1B9GEX9</accession>
<organism evidence="2">
    <name type="scientific">Kwoniella bestiolae CBS 10118</name>
    <dbReference type="NCBI Taxonomy" id="1296100"/>
    <lineage>
        <taxon>Eukaryota</taxon>
        <taxon>Fungi</taxon>
        <taxon>Dikarya</taxon>
        <taxon>Basidiomycota</taxon>
        <taxon>Agaricomycotina</taxon>
        <taxon>Tremellomycetes</taxon>
        <taxon>Tremellales</taxon>
        <taxon>Cryptococcaceae</taxon>
        <taxon>Kwoniella</taxon>
    </lineage>
</organism>
<gene>
    <name evidence="2" type="ORF">I302_01073</name>
</gene>